<sequence length="31" mass="3609">MTLLKEKLIVHVLMPLAVGLLVAMFNYWLNH</sequence>
<dbReference type="AlphaFoldDB" id="A0A927WFD9"/>
<keyword evidence="1" id="KW-1133">Transmembrane helix</keyword>
<reference evidence="2" key="1">
    <citation type="submission" date="2019-04" db="EMBL/GenBank/DDBJ databases">
        <title>Evolution of Biomass-Degrading Anaerobic Consortia Revealed by Metagenomics.</title>
        <authorList>
            <person name="Peng X."/>
        </authorList>
    </citation>
    <scope>NUCLEOTIDE SEQUENCE</scope>
    <source>
        <strain evidence="2">SIG242</strain>
    </source>
</reference>
<organism evidence="2 3">
    <name type="scientific">Selenomonas ruminantium</name>
    <dbReference type="NCBI Taxonomy" id="971"/>
    <lineage>
        <taxon>Bacteria</taxon>
        <taxon>Bacillati</taxon>
        <taxon>Bacillota</taxon>
        <taxon>Negativicutes</taxon>
        <taxon>Selenomonadales</taxon>
        <taxon>Selenomonadaceae</taxon>
        <taxon>Selenomonas</taxon>
    </lineage>
</organism>
<name>A0A927WFD9_SELRU</name>
<protein>
    <submittedName>
        <fullName evidence="2">Type I toxin-antitoxin system Fst family toxin</fullName>
    </submittedName>
</protein>
<keyword evidence="1" id="KW-0812">Transmembrane</keyword>
<evidence type="ECO:0000313" key="3">
    <source>
        <dbReference type="Proteomes" id="UP000772151"/>
    </source>
</evidence>
<accession>A0A927WFD9</accession>
<gene>
    <name evidence="2" type="ORF">E7203_09620</name>
</gene>
<keyword evidence="1" id="KW-0472">Membrane</keyword>
<evidence type="ECO:0000256" key="1">
    <source>
        <dbReference type="SAM" id="Phobius"/>
    </source>
</evidence>
<feature type="transmembrane region" description="Helical" evidence="1">
    <location>
        <begin position="12"/>
        <end position="29"/>
    </location>
</feature>
<evidence type="ECO:0000313" key="2">
    <source>
        <dbReference type="EMBL" id="MBE6085688.1"/>
    </source>
</evidence>
<comment type="caution">
    <text evidence="2">The sequence shown here is derived from an EMBL/GenBank/DDBJ whole genome shotgun (WGS) entry which is preliminary data.</text>
</comment>
<dbReference type="NCBIfam" id="NF033608">
    <property type="entry name" value="type_I_tox_Fst"/>
    <property type="match status" value="1"/>
</dbReference>
<proteinExistence type="predicted"/>
<dbReference type="Proteomes" id="UP000772151">
    <property type="component" value="Unassembled WGS sequence"/>
</dbReference>
<dbReference type="EMBL" id="SVCA01000008">
    <property type="protein sequence ID" value="MBE6085688.1"/>
    <property type="molecule type" value="Genomic_DNA"/>
</dbReference>